<feature type="domain" description="Ubiquitin-like" evidence="2">
    <location>
        <begin position="400"/>
        <end position="472"/>
    </location>
</feature>
<proteinExistence type="predicted"/>
<sequence length="472" mass="54317">MSSSEGEIITKRQAVKIKPRTVKIKPRHNVSGESSTASVSQSKRVLENVESLGSSQRSKNVSKMYDDDDNFFTRNSNFPRKIDTKTEKNVKILKELEDNTHENDNLQSNDEISTKRPRNSKGKGKAKRWDWTLSDDPISLGDFSEHEDLSDFSDEMDRRKSNKGKKNHDIPDLDREPSLTPPPELNEHQIQSTVGMIRATLMQYSEKLRSDGNEIGSPGISYETQDNTELDPELLAIQQSIKQNSVISSRSVNAKVEIKVTPIRHPEIEINDANRKAMADYEKPIKFIIKTVSIRWDDNFEQMIKWLCEKKGIWKQDLVLTYKKVKVFPRSTPESLGMIGQVVMEAYTRDTFIYIREREALNKQRLLEDLDKSSDFSEEGRINDNSDASDINYVNEEDYIHLKLRSEDESVEKLKVKKSLTVQAVIDRYKKIKNIPANEKMRLLLEDETLSVTDRLEDTDLEDGDMLSVVLN</sequence>
<dbReference type="SUPFAM" id="SSF54236">
    <property type="entry name" value="Ubiquitin-like"/>
    <property type="match status" value="1"/>
</dbReference>
<gene>
    <name evidence="3" type="ORF">AMORRO_LOCUS5373</name>
</gene>
<dbReference type="Gene3D" id="3.10.20.90">
    <property type="entry name" value="Phosphatidylinositol 3-kinase Catalytic Subunit, Chain A, domain 1"/>
    <property type="match status" value="2"/>
</dbReference>
<feature type="compositionally biased region" description="Basic residues" evidence="1">
    <location>
        <begin position="115"/>
        <end position="126"/>
    </location>
</feature>
<dbReference type="InterPro" id="IPR022617">
    <property type="entry name" value="Rad60/SUMO-like_dom"/>
</dbReference>
<feature type="compositionally biased region" description="Polar residues" evidence="1">
    <location>
        <begin position="31"/>
        <end position="43"/>
    </location>
</feature>
<evidence type="ECO:0000256" key="1">
    <source>
        <dbReference type="SAM" id="MobiDB-lite"/>
    </source>
</evidence>
<evidence type="ECO:0000313" key="4">
    <source>
        <dbReference type="Proteomes" id="UP000789342"/>
    </source>
</evidence>
<feature type="compositionally biased region" description="Basic and acidic residues" evidence="1">
    <location>
        <begin position="80"/>
        <end position="104"/>
    </location>
</feature>
<organism evidence="3 4">
    <name type="scientific">Acaulospora morrowiae</name>
    <dbReference type="NCBI Taxonomy" id="94023"/>
    <lineage>
        <taxon>Eukaryota</taxon>
        <taxon>Fungi</taxon>
        <taxon>Fungi incertae sedis</taxon>
        <taxon>Mucoromycota</taxon>
        <taxon>Glomeromycotina</taxon>
        <taxon>Glomeromycetes</taxon>
        <taxon>Diversisporales</taxon>
        <taxon>Acaulosporaceae</taxon>
        <taxon>Acaulospora</taxon>
    </lineage>
</organism>
<dbReference type="InterPro" id="IPR029071">
    <property type="entry name" value="Ubiquitin-like_domsf"/>
</dbReference>
<evidence type="ECO:0000313" key="3">
    <source>
        <dbReference type="EMBL" id="CAG8546484.1"/>
    </source>
</evidence>
<protein>
    <submittedName>
        <fullName evidence="3">12441_t:CDS:1</fullName>
    </submittedName>
</protein>
<dbReference type="Proteomes" id="UP000789342">
    <property type="component" value="Unassembled WGS sequence"/>
</dbReference>
<dbReference type="Pfam" id="PF11976">
    <property type="entry name" value="Rad60-SLD"/>
    <property type="match status" value="1"/>
</dbReference>
<reference evidence="3" key="1">
    <citation type="submission" date="2021-06" db="EMBL/GenBank/DDBJ databases">
        <authorList>
            <person name="Kallberg Y."/>
            <person name="Tangrot J."/>
            <person name="Rosling A."/>
        </authorList>
    </citation>
    <scope>NUCLEOTIDE SEQUENCE</scope>
    <source>
        <strain evidence="3">CL551</strain>
    </source>
</reference>
<dbReference type="PROSITE" id="PS50053">
    <property type="entry name" value="UBIQUITIN_2"/>
    <property type="match status" value="1"/>
</dbReference>
<dbReference type="EMBL" id="CAJVPV010003221">
    <property type="protein sequence ID" value="CAG8546484.1"/>
    <property type="molecule type" value="Genomic_DNA"/>
</dbReference>
<feature type="region of interest" description="Disordered" evidence="1">
    <location>
        <begin position="140"/>
        <end position="190"/>
    </location>
</feature>
<dbReference type="InterPro" id="IPR000626">
    <property type="entry name" value="Ubiquitin-like_dom"/>
</dbReference>
<accession>A0A9N9FNG9</accession>
<feature type="compositionally biased region" description="Basic and acidic residues" evidence="1">
    <location>
        <begin position="167"/>
        <end position="177"/>
    </location>
</feature>
<comment type="caution">
    <text evidence="3">The sequence shown here is derived from an EMBL/GenBank/DDBJ whole genome shotgun (WGS) entry which is preliminary data.</text>
</comment>
<feature type="compositionally biased region" description="Basic and acidic residues" evidence="1">
    <location>
        <begin position="143"/>
        <end position="159"/>
    </location>
</feature>
<keyword evidence="4" id="KW-1185">Reference proteome</keyword>
<name>A0A9N9FNG9_9GLOM</name>
<dbReference type="OrthoDB" id="3365399at2759"/>
<evidence type="ECO:0000259" key="2">
    <source>
        <dbReference type="PROSITE" id="PS50053"/>
    </source>
</evidence>
<feature type="compositionally biased region" description="Polar residues" evidence="1">
    <location>
        <begin position="51"/>
        <end position="61"/>
    </location>
</feature>
<feature type="region of interest" description="Disordered" evidence="1">
    <location>
        <begin position="25"/>
        <end position="128"/>
    </location>
</feature>
<dbReference type="AlphaFoldDB" id="A0A9N9FNG9"/>